<evidence type="ECO:0000313" key="2">
    <source>
        <dbReference type="EMBL" id="KAL1266554.1"/>
    </source>
</evidence>
<reference evidence="2 3" key="1">
    <citation type="submission" date="2023-09" db="EMBL/GenBank/DDBJ databases">
        <authorList>
            <person name="Wang M."/>
        </authorList>
    </citation>
    <scope>NUCLEOTIDE SEQUENCE [LARGE SCALE GENOMIC DNA]</scope>
    <source>
        <strain evidence="2">GT-2023</strain>
        <tissue evidence="2">Liver</tissue>
    </source>
</reference>
<name>A0ABR3MPK2_9TELE</name>
<comment type="caution">
    <text evidence="2">The sequence shown here is derived from an EMBL/GenBank/DDBJ whole genome shotgun (WGS) entry which is preliminary data.</text>
</comment>
<feature type="region of interest" description="Disordered" evidence="1">
    <location>
        <begin position="29"/>
        <end position="49"/>
    </location>
</feature>
<protein>
    <submittedName>
        <fullName evidence="2">Uncharacterized protein</fullName>
    </submittedName>
</protein>
<dbReference type="Proteomes" id="UP001558613">
    <property type="component" value="Unassembled WGS sequence"/>
</dbReference>
<sequence length="78" mass="8924">MTLLGCVGHGPLHHSRNIYPTLLLKSQRRREPEECEHSGNGICEEEEEEEEEEGLLCSIVLKRKQHSISKHRAPDPLL</sequence>
<evidence type="ECO:0000313" key="3">
    <source>
        <dbReference type="Proteomes" id="UP001558613"/>
    </source>
</evidence>
<dbReference type="EMBL" id="JAYMGO010000010">
    <property type="protein sequence ID" value="KAL1266554.1"/>
    <property type="molecule type" value="Genomic_DNA"/>
</dbReference>
<accession>A0ABR3MPK2</accession>
<evidence type="ECO:0000256" key="1">
    <source>
        <dbReference type="SAM" id="MobiDB-lite"/>
    </source>
</evidence>
<keyword evidence="3" id="KW-1185">Reference proteome</keyword>
<gene>
    <name evidence="2" type="ORF">QQF64_002229</name>
</gene>
<proteinExistence type="predicted"/>
<organism evidence="2 3">
    <name type="scientific">Cirrhinus molitorella</name>
    <name type="common">mud carp</name>
    <dbReference type="NCBI Taxonomy" id="172907"/>
    <lineage>
        <taxon>Eukaryota</taxon>
        <taxon>Metazoa</taxon>
        <taxon>Chordata</taxon>
        <taxon>Craniata</taxon>
        <taxon>Vertebrata</taxon>
        <taxon>Euteleostomi</taxon>
        <taxon>Actinopterygii</taxon>
        <taxon>Neopterygii</taxon>
        <taxon>Teleostei</taxon>
        <taxon>Ostariophysi</taxon>
        <taxon>Cypriniformes</taxon>
        <taxon>Cyprinidae</taxon>
        <taxon>Labeoninae</taxon>
        <taxon>Labeonini</taxon>
        <taxon>Cirrhinus</taxon>
    </lineage>
</organism>